<dbReference type="InParanoid" id="G4ZE57"/>
<dbReference type="PROSITE" id="PS50222">
    <property type="entry name" value="EF_HAND_2"/>
    <property type="match status" value="1"/>
</dbReference>
<dbReference type="InterPro" id="IPR002048">
    <property type="entry name" value="EF_hand_dom"/>
</dbReference>
<dbReference type="Proteomes" id="UP000002640">
    <property type="component" value="Unassembled WGS sequence"/>
</dbReference>
<dbReference type="RefSeq" id="XP_009526466.1">
    <property type="nucleotide sequence ID" value="XM_009528171.1"/>
</dbReference>
<dbReference type="OMA" id="QEEQYAI"/>
<dbReference type="EMBL" id="JH159154">
    <property type="protein sequence ID" value="EGZ17408.1"/>
    <property type="molecule type" value="Genomic_DNA"/>
</dbReference>
<feature type="domain" description="EF-hand" evidence="2">
    <location>
        <begin position="42"/>
        <end position="77"/>
    </location>
</feature>
<protein>
    <recommendedName>
        <fullName evidence="2">EF-hand domain-containing protein</fullName>
    </recommendedName>
</protein>
<gene>
    <name evidence="3" type="ORF">PHYSODRAFT_499595</name>
</gene>
<reference evidence="3 4" key="1">
    <citation type="journal article" date="2006" name="Science">
        <title>Phytophthora genome sequences uncover evolutionary origins and mechanisms of pathogenesis.</title>
        <authorList>
            <person name="Tyler B.M."/>
            <person name="Tripathy S."/>
            <person name="Zhang X."/>
            <person name="Dehal P."/>
            <person name="Jiang R.H."/>
            <person name="Aerts A."/>
            <person name="Arredondo F.D."/>
            <person name="Baxter L."/>
            <person name="Bensasson D."/>
            <person name="Beynon J.L."/>
            <person name="Chapman J."/>
            <person name="Damasceno C.M."/>
            <person name="Dorrance A.E."/>
            <person name="Dou D."/>
            <person name="Dickerman A.W."/>
            <person name="Dubchak I.L."/>
            <person name="Garbelotto M."/>
            <person name="Gijzen M."/>
            <person name="Gordon S.G."/>
            <person name="Govers F."/>
            <person name="Grunwald N.J."/>
            <person name="Huang W."/>
            <person name="Ivors K.L."/>
            <person name="Jones R.W."/>
            <person name="Kamoun S."/>
            <person name="Krampis K."/>
            <person name="Lamour K.H."/>
            <person name="Lee M.K."/>
            <person name="McDonald W.H."/>
            <person name="Medina M."/>
            <person name="Meijer H.J."/>
            <person name="Nordberg E.K."/>
            <person name="Maclean D.J."/>
            <person name="Ospina-Giraldo M.D."/>
            <person name="Morris P.F."/>
            <person name="Phuntumart V."/>
            <person name="Putnam N.H."/>
            <person name="Rash S."/>
            <person name="Rose J.K."/>
            <person name="Sakihama Y."/>
            <person name="Salamov A.A."/>
            <person name="Savidor A."/>
            <person name="Scheuring C.F."/>
            <person name="Smith B.M."/>
            <person name="Sobral B.W."/>
            <person name="Terry A."/>
            <person name="Torto-Alalibo T.A."/>
            <person name="Win J."/>
            <person name="Xu Z."/>
            <person name="Zhang H."/>
            <person name="Grigoriev I.V."/>
            <person name="Rokhsar D.S."/>
            <person name="Boore J.L."/>
        </authorList>
    </citation>
    <scope>NUCLEOTIDE SEQUENCE [LARGE SCALE GENOMIC DNA]</scope>
    <source>
        <strain evidence="3 4">P6497</strain>
    </source>
</reference>
<dbReference type="InterPro" id="IPR018247">
    <property type="entry name" value="EF_Hand_1_Ca_BS"/>
</dbReference>
<evidence type="ECO:0000313" key="4">
    <source>
        <dbReference type="Proteomes" id="UP000002640"/>
    </source>
</evidence>
<keyword evidence="1" id="KW-0106">Calcium</keyword>
<dbReference type="InterPro" id="IPR011992">
    <property type="entry name" value="EF-hand-dom_pair"/>
</dbReference>
<proteinExistence type="predicted"/>
<dbReference type="KEGG" id="psoj:PHYSODRAFT_499595"/>
<evidence type="ECO:0000259" key="2">
    <source>
        <dbReference type="PROSITE" id="PS50222"/>
    </source>
</evidence>
<dbReference type="AlphaFoldDB" id="G4ZE57"/>
<dbReference type="PROSITE" id="PS00018">
    <property type="entry name" value="EF_HAND_1"/>
    <property type="match status" value="1"/>
</dbReference>
<keyword evidence="4" id="KW-1185">Reference proteome</keyword>
<sequence length="161" mass="17890">MGSSDSKLSAQAQAQQEEQYAIQMKNPAVAAAIEALEIDKATTGLKFYQLFAAMDKDGSKSIDLEEFHQFFELSHTTFSDLVFSNLGKQTPARGVTFDGSAHNAYFLGVPLAMTLILLCRLRIKPVELLHHVPSRHLYSRFSALRYAHAATNYYDDVGLTT</sequence>
<dbReference type="GO" id="GO:0005509">
    <property type="term" value="F:calcium ion binding"/>
    <property type="evidence" value="ECO:0007669"/>
    <property type="project" value="InterPro"/>
</dbReference>
<dbReference type="Gene3D" id="1.10.238.10">
    <property type="entry name" value="EF-hand"/>
    <property type="match status" value="1"/>
</dbReference>
<evidence type="ECO:0000313" key="3">
    <source>
        <dbReference type="EMBL" id="EGZ17408.1"/>
    </source>
</evidence>
<dbReference type="GeneID" id="20657718"/>
<evidence type="ECO:0000256" key="1">
    <source>
        <dbReference type="ARBA" id="ARBA00022837"/>
    </source>
</evidence>
<dbReference type="SUPFAM" id="SSF47473">
    <property type="entry name" value="EF-hand"/>
    <property type="match status" value="1"/>
</dbReference>
<accession>G4ZE57</accession>
<organism evidence="3 4">
    <name type="scientific">Phytophthora sojae (strain P6497)</name>
    <name type="common">Soybean stem and root rot agent</name>
    <name type="synonym">Phytophthora megasperma f. sp. glycines</name>
    <dbReference type="NCBI Taxonomy" id="1094619"/>
    <lineage>
        <taxon>Eukaryota</taxon>
        <taxon>Sar</taxon>
        <taxon>Stramenopiles</taxon>
        <taxon>Oomycota</taxon>
        <taxon>Peronosporomycetes</taxon>
        <taxon>Peronosporales</taxon>
        <taxon>Peronosporaceae</taxon>
        <taxon>Phytophthora</taxon>
    </lineage>
</organism>
<name>G4ZE57_PHYSP</name>